<reference evidence="3" key="2">
    <citation type="submission" date="2012-11" db="EMBL/GenBank/DDBJ databases">
        <authorList>
            <person name="Kuo A."/>
            <person name="Curtis B.A."/>
            <person name="Tanifuji G."/>
            <person name="Burki F."/>
            <person name="Gruber A."/>
            <person name="Irimia M."/>
            <person name="Maruyama S."/>
            <person name="Arias M.C."/>
            <person name="Ball S.G."/>
            <person name="Gile G.H."/>
            <person name="Hirakawa Y."/>
            <person name="Hopkins J.F."/>
            <person name="Rensing S.A."/>
            <person name="Schmutz J."/>
            <person name="Symeonidi A."/>
            <person name="Elias M."/>
            <person name="Eveleigh R.J."/>
            <person name="Herman E.K."/>
            <person name="Klute M.J."/>
            <person name="Nakayama T."/>
            <person name="Obornik M."/>
            <person name="Reyes-Prieto A."/>
            <person name="Armbrust E.V."/>
            <person name="Aves S.J."/>
            <person name="Beiko R.G."/>
            <person name="Coutinho P."/>
            <person name="Dacks J.B."/>
            <person name="Durnford D.G."/>
            <person name="Fast N.M."/>
            <person name="Green B.R."/>
            <person name="Grisdale C."/>
            <person name="Hempe F."/>
            <person name="Henrissat B."/>
            <person name="Hoppner M.P."/>
            <person name="Ishida K.-I."/>
            <person name="Kim E."/>
            <person name="Koreny L."/>
            <person name="Kroth P.G."/>
            <person name="Liu Y."/>
            <person name="Malik S.-B."/>
            <person name="Maier U.G."/>
            <person name="McRose D."/>
            <person name="Mock T."/>
            <person name="Neilson J.A."/>
            <person name="Onodera N.T."/>
            <person name="Poole A.M."/>
            <person name="Pritham E.J."/>
            <person name="Richards T.A."/>
            <person name="Rocap G."/>
            <person name="Roy S.W."/>
            <person name="Sarai C."/>
            <person name="Schaack S."/>
            <person name="Shirato S."/>
            <person name="Slamovits C.H."/>
            <person name="Spencer D.F."/>
            <person name="Suzuki S."/>
            <person name="Worden A.Z."/>
            <person name="Zauner S."/>
            <person name="Barry K."/>
            <person name="Bell C."/>
            <person name="Bharti A.K."/>
            <person name="Crow J.A."/>
            <person name="Grimwood J."/>
            <person name="Kramer R."/>
            <person name="Lindquist E."/>
            <person name="Lucas S."/>
            <person name="Salamov A."/>
            <person name="McFadden G.I."/>
            <person name="Lane C.E."/>
            <person name="Keeling P.J."/>
            <person name="Gray M.W."/>
            <person name="Grigoriev I.V."/>
            <person name="Archibald J.M."/>
        </authorList>
    </citation>
    <scope>NUCLEOTIDE SEQUENCE</scope>
    <source>
        <strain evidence="3">CCMP2712</strain>
    </source>
</reference>
<accession>L1IGV5</accession>
<gene>
    <name evidence="1" type="ORF">GUITHDRAFT_155578</name>
</gene>
<evidence type="ECO:0000313" key="1">
    <source>
        <dbReference type="EMBL" id="EKX35065.1"/>
    </source>
</evidence>
<dbReference type="EMBL" id="JH993097">
    <property type="protein sequence ID" value="EKX35065.1"/>
    <property type="molecule type" value="Genomic_DNA"/>
</dbReference>
<dbReference type="HOGENOM" id="CLU_1274365_0_0_1"/>
<dbReference type="RefSeq" id="XP_005822045.1">
    <property type="nucleotide sequence ID" value="XM_005821988.1"/>
</dbReference>
<dbReference type="KEGG" id="gtt:GUITHDRAFT_155578"/>
<name>L1IGV5_GUITC</name>
<evidence type="ECO:0000313" key="3">
    <source>
        <dbReference type="Proteomes" id="UP000011087"/>
    </source>
</evidence>
<dbReference type="EnsemblProtists" id="EKX35065">
    <property type="protein sequence ID" value="EKX35065"/>
    <property type="gene ID" value="GUITHDRAFT_155578"/>
</dbReference>
<protein>
    <submittedName>
        <fullName evidence="1 2">Uncharacterized protein</fullName>
    </submittedName>
</protein>
<dbReference type="AlphaFoldDB" id="L1IGV5"/>
<organism evidence="1">
    <name type="scientific">Guillardia theta (strain CCMP2712)</name>
    <name type="common">Cryptophyte</name>
    <dbReference type="NCBI Taxonomy" id="905079"/>
    <lineage>
        <taxon>Eukaryota</taxon>
        <taxon>Cryptophyceae</taxon>
        <taxon>Pyrenomonadales</taxon>
        <taxon>Geminigeraceae</taxon>
        <taxon>Guillardia</taxon>
    </lineage>
</organism>
<proteinExistence type="predicted"/>
<reference evidence="1 3" key="1">
    <citation type="journal article" date="2012" name="Nature">
        <title>Algal genomes reveal evolutionary mosaicism and the fate of nucleomorphs.</title>
        <authorList>
            <consortium name="DOE Joint Genome Institute"/>
            <person name="Curtis B.A."/>
            <person name="Tanifuji G."/>
            <person name="Burki F."/>
            <person name="Gruber A."/>
            <person name="Irimia M."/>
            <person name="Maruyama S."/>
            <person name="Arias M.C."/>
            <person name="Ball S.G."/>
            <person name="Gile G.H."/>
            <person name="Hirakawa Y."/>
            <person name="Hopkins J.F."/>
            <person name="Kuo A."/>
            <person name="Rensing S.A."/>
            <person name="Schmutz J."/>
            <person name="Symeonidi A."/>
            <person name="Elias M."/>
            <person name="Eveleigh R.J."/>
            <person name="Herman E.K."/>
            <person name="Klute M.J."/>
            <person name="Nakayama T."/>
            <person name="Obornik M."/>
            <person name="Reyes-Prieto A."/>
            <person name="Armbrust E.V."/>
            <person name="Aves S.J."/>
            <person name="Beiko R.G."/>
            <person name="Coutinho P."/>
            <person name="Dacks J.B."/>
            <person name="Durnford D.G."/>
            <person name="Fast N.M."/>
            <person name="Green B.R."/>
            <person name="Grisdale C.J."/>
            <person name="Hempel F."/>
            <person name="Henrissat B."/>
            <person name="Hoppner M.P."/>
            <person name="Ishida K."/>
            <person name="Kim E."/>
            <person name="Koreny L."/>
            <person name="Kroth P.G."/>
            <person name="Liu Y."/>
            <person name="Malik S.B."/>
            <person name="Maier U.G."/>
            <person name="McRose D."/>
            <person name="Mock T."/>
            <person name="Neilson J.A."/>
            <person name="Onodera N.T."/>
            <person name="Poole A.M."/>
            <person name="Pritham E.J."/>
            <person name="Richards T.A."/>
            <person name="Rocap G."/>
            <person name="Roy S.W."/>
            <person name="Sarai C."/>
            <person name="Schaack S."/>
            <person name="Shirato S."/>
            <person name="Slamovits C.H."/>
            <person name="Spencer D.F."/>
            <person name="Suzuki S."/>
            <person name="Worden A.Z."/>
            <person name="Zauner S."/>
            <person name="Barry K."/>
            <person name="Bell C."/>
            <person name="Bharti A.K."/>
            <person name="Crow J.A."/>
            <person name="Grimwood J."/>
            <person name="Kramer R."/>
            <person name="Lindquist E."/>
            <person name="Lucas S."/>
            <person name="Salamov A."/>
            <person name="McFadden G.I."/>
            <person name="Lane C.E."/>
            <person name="Keeling P.J."/>
            <person name="Gray M.W."/>
            <person name="Grigoriev I.V."/>
            <person name="Archibald J.M."/>
        </authorList>
    </citation>
    <scope>NUCLEOTIDE SEQUENCE</scope>
    <source>
        <strain evidence="1 3">CCMP2712</strain>
    </source>
</reference>
<reference evidence="2" key="3">
    <citation type="submission" date="2015-06" db="UniProtKB">
        <authorList>
            <consortium name="EnsemblProtists"/>
        </authorList>
    </citation>
    <scope>IDENTIFICATION</scope>
</reference>
<dbReference type="GeneID" id="17291820"/>
<evidence type="ECO:0000313" key="2">
    <source>
        <dbReference type="EnsemblProtists" id="EKX35065"/>
    </source>
</evidence>
<dbReference type="Proteomes" id="UP000011087">
    <property type="component" value="Unassembled WGS sequence"/>
</dbReference>
<sequence>MSAMVGMKRNRAMYEELGGSQIEGSTACHATKMQKLRKTARVSFNPYVVCRNVVIADDTESDIVSDNGEQVAAQRDISMFEDLVCAVKDHDGTVLETTVAGQIVQAYIKDASLKTCQKMIDFLESKGLLDLILKVKALILHLIIRIAERGSAGMYKPCYSFHRSSIPMFFTISKALHAAASRLQEQAQNPNTTSFVKSFELTPIVNSVNTEFSVKAC</sequence>
<keyword evidence="3" id="KW-1185">Reference proteome</keyword>
<dbReference type="PaxDb" id="55529-EKX35065"/>